<proteinExistence type="inferred from homology"/>
<evidence type="ECO:0000256" key="4">
    <source>
        <dbReference type="ARBA" id="ARBA00023239"/>
    </source>
</evidence>
<accession>A0A4R7KSV0</accession>
<dbReference type="EMBL" id="SOAZ01000003">
    <property type="protein sequence ID" value="TDT62886.1"/>
    <property type="molecule type" value="Genomic_DNA"/>
</dbReference>
<dbReference type="PANTHER" id="PTHR30246:SF1">
    <property type="entry name" value="2-DEHYDRO-3-DEOXY-6-PHOSPHOGALACTONATE ALDOLASE-RELATED"/>
    <property type="match status" value="1"/>
</dbReference>
<keyword evidence="5" id="KW-0119">Carbohydrate metabolism</keyword>
<comment type="pathway">
    <text evidence="1">Carbohydrate acid metabolism.</text>
</comment>
<protein>
    <submittedName>
        <fullName evidence="6">2-keto-3-deoxy-phosphogluconate aldolase</fullName>
    </submittedName>
</protein>
<name>A0A4R7KSV0_9CLOT</name>
<evidence type="ECO:0000313" key="6">
    <source>
        <dbReference type="EMBL" id="TDT62886.1"/>
    </source>
</evidence>
<comment type="similarity">
    <text evidence="2">Belongs to the KHG/KDPG aldolase family.</text>
</comment>
<dbReference type="Pfam" id="PF01081">
    <property type="entry name" value="Aldolase"/>
    <property type="match status" value="1"/>
</dbReference>
<evidence type="ECO:0000256" key="1">
    <source>
        <dbReference type="ARBA" id="ARBA00004761"/>
    </source>
</evidence>
<evidence type="ECO:0000256" key="5">
    <source>
        <dbReference type="ARBA" id="ARBA00023277"/>
    </source>
</evidence>
<dbReference type="Gene3D" id="3.20.20.70">
    <property type="entry name" value="Aldolase class I"/>
    <property type="match status" value="1"/>
</dbReference>
<comment type="caution">
    <text evidence="6">The sequence shown here is derived from an EMBL/GenBank/DDBJ whole genome shotgun (WGS) entry which is preliminary data.</text>
</comment>
<dbReference type="PANTHER" id="PTHR30246">
    <property type="entry name" value="2-KETO-3-DEOXY-6-PHOSPHOGLUCONATE ALDOLASE"/>
    <property type="match status" value="1"/>
</dbReference>
<dbReference type="AlphaFoldDB" id="A0A4R7KSV0"/>
<reference evidence="6 7" key="1">
    <citation type="submission" date="2019-03" db="EMBL/GenBank/DDBJ databases">
        <title>Genomic Encyclopedia of Type Strains, Phase IV (KMG-IV): sequencing the most valuable type-strain genomes for metagenomic binning, comparative biology and taxonomic classification.</title>
        <authorList>
            <person name="Goeker M."/>
        </authorList>
    </citation>
    <scope>NUCLEOTIDE SEQUENCE [LARGE SCALE GENOMIC DNA]</scope>
    <source>
        <strain evidence="6 7">DSM 24455</strain>
    </source>
</reference>
<dbReference type="InterPro" id="IPR000887">
    <property type="entry name" value="Aldlse_KDPG_KHG"/>
</dbReference>
<dbReference type="Proteomes" id="UP000295325">
    <property type="component" value="Unassembled WGS sequence"/>
</dbReference>
<organism evidence="6 7">
    <name type="scientific">Fonticella tunisiensis</name>
    <dbReference type="NCBI Taxonomy" id="1096341"/>
    <lineage>
        <taxon>Bacteria</taxon>
        <taxon>Bacillati</taxon>
        <taxon>Bacillota</taxon>
        <taxon>Clostridia</taxon>
        <taxon>Eubacteriales</taxon>
        <taxon>Clostridiaceae</taxon>
        <taxon>Fonticella</taxon>
    </lineage>
</organism>
<evidence type="ECO:0000256" key="2">
    <source>
        <dbReference type="ARBA" id="ARBA00006906"/>
    </source>
</evidence>
<keyword evidence="4" id="KW-0456">Lyase</keyword>
<comment type="subunit">
    <text evidence="3">Homotrimer.</text>
</comment>
<dbReference type="SUPFAM" id="SSF51569">
    <property type="entry name" value="Aldolase"/>
    <property type="match status" value="1"/>
</dbReference>
<evidence type="ECO:0000256" key="3">
    <source>
        <dbReference type="ARBA" id="ARBA00011233"/>
    </source>
</evidence>
<dbReference type="InterPro" id="IPR013785">
    <property type="entry name" value="Aldolase_TIM"/>
</dbReference>
<evidence type="ECO:0000313" key="7">
    <source>
        <dbReference type="Proteomes" id="UP000295325"/>
    </source>
</evidence>
<sequence length="173" mass="18448">MISKTIINSGIDALEVTFTVKGAPELIKELKAESSGVIIGAGTVLTVVQAEDALKAGADFIVSPCIIEEVGAFFRERGIFCSMAAGTSTEVYNSYNHGSDVVKLFPGEYMNPGIIKAIKAPMPFIDIMPTGGVDHKNIKSWFDNGAFAIGVGGYLTKNIDENNLDILNPDAKF</sequence>
<dbReference type="GO" id="GO:0016829">
    <property type="term" value="F:lyase activity"/>
    <property type="evidence" value="ECO:0007669"/>
    <property type="project" value="UniProtKB-KW"/>
</dbReference>
<dbReference type="CDD" id="cd00452">
    <property type="entry name" value="KDPG_aldolase"/>
    <property type="match status" value="1"/>
</dbReference>
<keyword evidence="7" id="KW-1185">Reference proteome</keyword>
<gene>
    <name evidence="6" type="ORF">EDD71_103164</name>
</gene>